<dbReference type="SMART" id="SM00382">
    <property type="entry name" value="AAA"/>
    <property type="match status" value="1"/>
</dbReference>
<keyword evidence="4" id="KW-1278">Translocase</keyword>
<dbReference type="Proteomes" id="UP000017837">
    <property type="component" value="Unassembled WGS sequence"/>
</dbReference>
<comment type="function">
    <text evidence="5">Part of the ABC transporter complex HmuTUV involved in hemin import. Responsible for energy coupling to the transport system.</text>
</comment>
<gene>
    <name evidence="7" type="ORF">ABENE_06355</name>
</gene>
<dbReference type="PROSITE" id="PS50893">
    <property type="entry name" value="ABC_TRANSPORTER_2"/>
    <property type="match status" value="1"/>
</dbReference>
<feature type="domain" description="ABC transporter" evidence="6">
    <location>
        <begin position="9"/>
        <end position="238"/>
    </location>
</feature>
<comment type="caution">
    <text evidence="7">The sequence shown here is derived from an EMBL/GenBank/DDBJ whole genome shotgun (WGS) entry which is preliminary data.</text>
</comment>
<dbReference type="GO" id="GO:0005524">
    <property type="term" value="F:ATP binding"/>
    <property type="evidence" value="ECO:0007669"/>
    <property type="project" value="UniProtKB-KW"/>
</dbReference>
<dbReference type="AlphaFoldDB" id="V4PGX2"/>
<sequence length="258" mass="27915">MDAGLMSQLTLTNVSVKLGQETVVQDVSADLTSSKLYVLVGPNGAGKTTLLKAMASLLPLKDGLIRFNGEELAGQTPARRAESIAYLPQDRSIAWDLACVDVAALGAQHLTPDLARQKSFAELQALGLQEVSDRGVFGLSGGQRARVLLARVLVSPAEVFLLDEPLIALDPAWQRQVLIRLKQRAEAGQTVILSLHDLHLAAQFADQVLLMHKGKLVKMDTPENIFVPELLSEVFNLKGELVSGDGQRTLRLESLPLL</sequence>
<evidence type="ECO:0000259" key="6">
    <source>
        <dbReference type="PROSITE" id="PS50893"/>
    </source>
</evidence>
<dbReference type="InterPro" id="IPR003593">
    <property type="entry name" value="AAA+_ATPase"/>
</dbReference>
<evidence type="ECO:0000256" key="5">
    <source>
        <dbReference type="ARBA" id="ARBA00037066"/>
    </source>
</evidence>
<protein>
    <recommendedName>
        <fullName evidence="6">ABC transporter domain-containing protein</fullName>
    </recommendedName>
</protein>
<keyword evidence="1" id="KW-0813">Transport</keyword>
<dbReference type="STRING" id="1121022.GCA_000376105_00628"/>
<dbReference type="PATRIC" id="fig|1121022.4.peg.1264"/>
<dbReference type="RefSeq" id="WP_018080299.1">
    <property type="nucleotide sequence ID" value="NZ_AQWM01000001.1"/>
</dbReference>
<evidence type="ECO:0000256" key="3">
    <source>
        <dbReference type="ARBA" id="ARBA00022840"/>
    </source>
</evidence>
<reference evidence="7 8" key="1">
    <citation type="journal article" date="2014" name="Nature">
        <title>Sequential evolution of bacterial morphology by co-option of a developmental regulator.</title>
        <authorList>
            <person name="Jiang C."/>
            <person name="Brown P.J."/>
            <person name="Ducret A."/>
            <person name="Brun Y.V."/>
        </authorList>
    </citation>
    <scope>NUCLEOTIDE SEQUENCE [LARGE SCALE GENOMIC DNA]</scope>
    <source>
        <strain evidence="7 8">DSM 16100</strain>
    </source>
</reference>
<dbReference type="Gene3D" id="3.40.50.300">
    <property type="entry name" value="P-loop containing nucleotide triphosphate hydrolases"/>
    <property type="match status" value="1"/>
</dbReference>
<dbReference type="PANTHER" id="PTHR42794">
    <property type="entry name" value="HEMIN IMPORT ATP-BINDING PROTEIN HMUV"/>
    <property type="match status" value="1"/>
</dbReference>
<dbReference type="Pfam" id="PF00005">
    <property type="entry name" value="ABC_tran"/>
    <property type="match status" value="1"/>
</dbReference>
<proteinExistence type="predicted"/>
<dbReference type="PROSITE" id="PS00211">
    <property type="entry name" value="ABC_TRANSPORTER_1"/>
    <property type="match status" value="1"/>
</dbReference>
<dbReference type="InterPro" id="IPR017871">
    <property type="entry name" value="ABC_transporter-like_CS"/>
</dbReference>
<evidence type="ECO:0000313" key="7">
    <source>
        <dbReference type="EMBL" id="ESQ93167.1"/>
    </source>
</evidence>
<dbReference type="InterPro" id="IPR027417">
    <property type="entry name" value="P-loop_NTPase"/>
</dbReference>
<dbReference type="PANTHER" id="PTHR42794:SF1">
    <property type="entry name" value="HEMIN IMPORT ATP-BINDING PROTEIN HMUV"/>
    <property type="match status" value="1"/>
</dbReference>
<evidence type="ECO:0000313" key="8">
    <source>
        <dbReference type="Proteomes" id="UP000017837"/>
    </source>
</evidence>
<evidence type="ECO:0000256" key="2">
    <source>
        <dbReference type="ARBA" id="ARBA00022741"/>
    </source>
</evidence>
<keyword evidence="2" id="KW-0547">Nucleotide-binding</keyword>
<dbReference type="InterPro" id="IPR003439">
    <property type="entry name" value="ABC_transporter-like_ATP-bd"/>
</dbReference>
<keyword evidence="8" id="KW-1185">Reference proteome</keyword>
<organism evidence="7 8">
    <name type="scientific">Asticcacaulis benevestitus DSM 16100 = ATCC BAA-896</name>
    <dbReference type="NCBI Taxonomy" id="1121022"/>
    <lineage>
        <taxon>Bacteria</taxon>
        <taxon>Pseudomonadati</taxon>
        <taxon>Pseudomonadota</taxon>
        <taxon>Alphaproteobacteria</taxon>
        <taxon>Caulobacterales</taxon>
        <taxon>Caulobacteraceae</taxon>
        <taxon>Asticcacaulis</taxon>
    </lineage>
</organism>
<evidence type="ECO:0000256" key="4">
    <source>
        <dbReference type="ARBA" id="ARBA00022967"/>
    </source>
</evidence>
<dbReference type="EMBL" id="AWGB01000009">
    <property type="protein sequence ID" value="ESQ93167.1"/>
    <property type="molecule type" value="Genomic_DNA"/>
</dbReference>
<dbReference type="SUPFAM" id="SSF52540">
    <property type="entry name" value="P-loop containing nucleoside triphosphate hydrolases"/>
    <property type="match status" value="1"/>
</dbReference>
<dbReference type="GO" id="GO:0016887">
    <property type="term" value="F:ATP hydrolysis activity"/>
    <property type="evidence" value="ECO:0007669"/>
    <property type="project" value="InterPro"/>
</dbReference>
<keyword evidence="3" id="KW-0067">ATP-binding</keyword>
<name>V4PGX2_9CAUL</name>
<dbReference type="CDD" id="cd03214">
    <property type="entry name" value="ABC_Iron-Siderophores_B12_Hemin"/>
    <property type="match status" value="1"/>
</dbReference>
<accession>V4PGX2</accession>
<evidence type="ECO:0000256" key="1">
    <source>
        <dbReference type="ARBA" id="ARBA00022448"/>
    </source>
</evidence>
<dbReference type="eggNOG" id="COG1120">
    <property type="taxonomic scope" value="Bacteria"/>
</dbReference>